<organism evidence="7 8">
    <name type="scientific">Pectobacterium brasiliense</name>
    <dbReference type="NCBI Taxonomy" id="180957"/>
    <lineage>
        <taxon>Bacteria</taxon>
        <taxon>Pseudomonadati</taxon>
        <taxon>Pseudomonadota</taxon>
        <taxon>Gammaproteobacteria</taxon>
        <taxon>Enterobacterales</taxon>
        <taxon>Pectobacteriaceae</taxon>
        <taxon>Pectobacterium</taxon>
    </lineage>
</organism>
<evidence type="ECO:0000256" key="4">
    <source>
        <dbReference type="ARBA" id="ARBA00022989"/>
    </source>
</evidence>
<feature type="transmembrane region" description="Helical" evidence="6">
    <location>
        <begin position="223"/>
        <end position="245"/>
    </location>
</feature>
<dbReference type="GO" id="GO:0005886">
    <property type="term" value="C:plasma membrane"/>
    <property type="evidence" value="ECO:0007669"/>
    <property type="project" value="UniProtKB-SubCell"/>
</dbReference>
<comment type="subcellular location">
    <subcellularLocation>
        <location evidence="1">Cell membrane</location>
        <topology evidence="1">Multi-pass membrane protein</topology>
    </subcellularLocation>
</comment>
<gene>
    <name evidence="7" type="ORF">H4F45_03020</name>
</gene>
<evidence type="ECO:0000313" key="8">
    <source>
        <dbReference type="Proteomes" id="UP000768524"/>
    </source>
</evidence>
<feature type="transmembrane region" description="Helical" evidence="6">
    <location>
        <begin position="289"/>
        <end position="312"/>
    </location>
</feature>
<keyword evidence="4 6" id="KW-1133">Transmembrane helix</keyword>
<dbReference type="EMBL" id="JACGEP010000007">
    <property type="protein sequence ID" value="MBN3050474.1"/>
    <property type="molecule type" value="Genomic_DNA"/>
</dbReference>
<keyword evidence="2" id="KW-1003">Cell membrane</keyword>
<accession>A0AAE2WBY5</accession>
<feature type="transmembrane region" description="Helical" evidence="6">
    <location>
        <begin position="324"/>
        <end position="349"/>
    </location>
</feature>
<feature type="transmembrane region" description="Helical" evidence="6">
    <location>
        <begin position="45"/>
        <end position="66"/>
    </location>
</feature>
<feature type="transmembrane region" description="Helical" evidence="6">
    <location>
        <begin position="257"/>
        <end position="277"/>
    </location>
</feature>
<dbReference type="AlphaFoldDB" id="A0AAE2WBY5"/>
<dbReference type="Pfam" id="PF01943">
    <property type="entry name" value="Polysacc_synt"/>
    <property type="match status" value="1"/>
</dbReference>
<feature type="transmembrane region" description="Helical" evidence="6">
    <location>
        <begin position="175"/>
        <end position="198"/>
    </location>
</feature>
<evidence type="ECO:0000256" key="1">
    <source>
        <dbReference type="ARBA" id="ARBA00004651"/>
    </source>
</evidence>
<evidence type="ECO:0000256" key="3">
    <source>
        <dbReference type="ARBA" id="ARBA00022692"/>
    </source>
</evidence>
<evidence type="ECO:0000256" key="2">
    <source>
        <dbReference type="ARBA" id="ARBA00022475"/>
    </source>
</evidence>
<feature type="transmembrane region" description="Helical" evidence="6">
    <location>
        <begin position="12"/>
        <end position="33"/>
    </location>
</feature>
<keyword evidence="5 6" id="KW-0472">Membrane</keyword>
<feature type="transmembrane region" description="Helical" evidence="6">
    <location>
        <begin position="87"/>
        <end position="109"/>
    </location>
</feature>
<dbReference type="InterPro" id="IPR002797">
    <property type="entry name" value="Polysacc_synth"/>
</dbReference>
<dbReference type="Proteomes" id="UP000768524">
    <property type="component" value="Unassembled WGS sequence"/>
</dbReference>
<proteinExistence type="predicted"/>
<feature type="transmembrane region" description="Helical" evidence="6">
    <location>
        <begin position="385"/>
        <end position="404"/>
    </location>
</feature>
<feature type="transmembrane region" description="Helical" evidence="6">
    <location>
        <begin position="121"/>
        <end position="141"/>
    </location>
</feature>
<reference evidence="7" key="1">
    <citation type="submission" date="2020-07" db="EMBL/GenBank/DDBJ databases">
        <title>A pangenomic view of the genus Pectobacterium provides insights into genome organization, phylogeny, and virulence.</title>
        <authorList>
            <person name="Jonkheer E."/>
            <person name="Brankovics B."/>
            <person name="Houwers I."/>
            <person name="Van Der Wolf J."/>
            <person name="Bonants P."/>
            <person name="Vreeburg R."/>
            <person name="Bollema R."/>
            <person name="De Haan J."/>
            <person name="Berke L."/>
            <person name="De Ridder D."/>
            <person name="Smit S."/>
            <person name="Van Der Lee T.A.J."/>
        </authorList>
    </citation>
    <scope>NUCLEOTIDE SEQUENCE</scope>
    <source>
        <strain evidence="7">NAK:433</strain>
    </source>
</reference>
<keyword evidence="3 6" id="KW-0812">Transmembrane</keyword>
<evidence type="ECO:0000256" key="5">
    <source>
        <dbReference type="ARBA" id="ARBA00023136"/>
    </source>
</evidence>
<feature type="transmembrane region" description="Helical" evidence="6">
    <location>
        <begin position="361"/>
        <end position="379"/>
    </location>
</feature>
<sequence length="416" mass="46576">MMGLSRDNINLIKNTSALSLIQLSNYIFPLLLIPYLSRVLGLEKYGIVAFGLGLTQLSIILTDYGFNLSATYKIAKANQNKILINKIISSVFLCKIGLVSLATFFLFIFVFIDNKYTDYHLFFLLMIIPIIGQAFQPIFFFQGLERMVIISIITSIGRTFYLLATLIFVTSPEDYIWVSVTNGVSHVIIAGIEIYILLRMGYGFLWPDKADIKITFSESTPFFWGRAAAAIYSAGGTIFLGFFANSAQVGLYSAAEQLYRGAVSLIVPIHQALYPYMIRTRNIIIFKKIIYASTILSCIGVIIGIYITPWIIKIIFGKEFFESASILVVFMITFAFVIPSGLLGFPFLAALGDPKTANRSIIYGGLLQLFLLGMCYLFWWVNALQVAICVLIVEMMILCIRMIASHTLSKKLNLSS</sequence>
<feature type="transmembrane region" description="Helical" evidence="6">
    <location>
        <begin position="148"/>
        <end position="169"/>
    </location>
</feature>
<dbReference type="PANTHER" id="PTHR30250">
    <property type="entry name" value="PST FAMILY PREDICTED COLANIC ACID TRANSPORTER"/>
    <property type="match status" value="1"/>
</dbReference>
<dbReference type="InterPro" id="IPR050833">
    <property type="entry name" value="Poly_Biosynth_Transport"/>
</dbReference>
<evidence type="ECO:0000256" key="6">
    <source>
        <dbReference type="SAM" id="Phobius"/>
    </source>
</evidence>
<protein>
    <submittedName>
        <fullName evidence="7">Oligosaccharide flippase family protein</fullName>
    </submittedName>
</protein>
<name>A0AAE2WBY5_9GAMM</name>
<dbReference type="PANTHER" id="PTHR30250:SF11">
    <property type="entry name" value="O-ANTIGEN TRANSPORTER-RELATED"/>
    <property type="match status" value="1"/>
</dbReference>
<comment type="caution">
    <text evidence="7">The sequence shown here is derived from an EMBL/GenBank/DDBJ whole genome shotgun (WGS) entry which is preliminary data.</text>
</comment>
<evidence type="ECO:0000313" key="7">
    <source>
        <dbReference type="EMBL" id="MBN3050474.1"/>
    </source>
</evidence>